<evidence type="ECO:0000313" key="3">
    <source>
        <dbReference type="Proteomes" id="UP000094463"/>
    </source>
</evidence>
<evidence type="ECO:0000259" key="1">
    <source>
        <dbReference type="Pfam" id="PF05193"/>
    </source>
</evidence>
<feature type="domain" description="Peptidase M16 C-terminal" evidence="1">
    <location>
        <begin position="185"/>
        <end position="361"/>
    </location>
</feature>
<dbReference type="InterPro" id="IPR011249">
    <property type="entry name" value="Metalloenz_LuxS/M16"/>
</dbReference>
<organism evidence="2 3">
    <name type="scientific">Salisediminibacterium beveridgei</name>
    <dbReference type="NCBI Taxonomy" id="632773"/>
    <lineage>
        <taxon>Bacteria</taxon>
        <taxon>Bacillati</taxon>
        <taxon>Bacillota</taxon>
        <taxon>Bacilli</taxon>
        <taxon>Bacillales</taxon>
        <taxon>Bacillaceae</taxon>
        <taxon>Salisediminibacterium</taxon>
    </lineage>
</organism>
<dbReference type="AlphaFoldDB" id="A0A1D7QVX9"/>
<dbReference type="NCBIfam" id="NF047422">
    <property type="entry name" value="YfmF_fam"/>
    <property type="match status" value="1"/>
</dbReference>
<keyword evidence="2" id="KW-0645">Protease</keyword>
<dbReference type="GO" id="GO:0008233">
    <property type="term" value="F:peptidase activity"/>
    <property type="evidence" value="ECO:0007669"/>
    <property type="project" value="UniProtKB-KW"/>
</dbReference>
<protein>
    <submittedName>
        <fullName evidence="2">Zinc protease</fullName>
    </submittedName>
</protein>
<dbReference type="Gene3D" id="3.30.830.10">
    <property type="entry name" value="Metalloenzyme, LuxS/M16 peptidase-like"/>
    <property type="match status" value="2"/>
</dbReference>
<evidence type="ECO:0000313" key="2">
    <source>
        <dbReference type="EMBL" id="AOM83129.1"/>
    </source>
</evidence>
<dbReference type="GO" id="GO:0006508">
    <property type="term" value="P:proteolysis"/>
    <property type="evidence" value="ECO:0007669"/>
    <property type="project" value="UniProtKB-KW"/>
</dbReference>
<dbReference type="SUPFAM" id="SSF63411">
    <property type="entry name" value="LuxS/MPP-like metallohydrolase"/>
    <property type="match status" value="2"/>
</dbReference>
<dbReference type="PANTHER" id="PTHR11851">
    <property type="entry name" value="METALLOPROTEASE"/>
    <property type="match status" value="1"/>
</dbReference>
<name>A0A1D7QVX9_9BACI</name>
<sequence>MMELTEHTFMKDNLKVHFMPTTTYKTNTFILQAKAPLNRSTASKRAVLTETLQGGTVTYPNRMSFRGALESLYGTVIGTDVYKKGEHHIMSFRLDVPNGKFLKGSPPLTEQAVAMFSEMIFAPARNEDDQLNPEVIQEEKRALKQKITSISDDKMRYANKRLIDTMCENEAFSTHVYGTLQDVEDITPADLTEYYESFLETDQLDLYVSGDLTLQDVEAWIELFFGGVRTNHPDKTFIKEEKKSAVHAKEVTEVQDVQQGKLHIGYRTGVVYGDQDYFALLLMNGLFGGFSHSKLFVNVREKESLAYYAASRLETLKGLMIVMAGIQSDQMVKTKKIIFEQLEAMRAGDFSDNDLDQTRAVLKNQWLETLDSQRGRIELAYNNEFTINPVPVDQWFDELEKVTREDLQRVAQGVMLDTVFFLKGKVDEA</sequence>
<dbReference type="PANTHER" id="PTHR11851:SF186">
    <property type="entry name" value="INACTIVE METALLOPROTEASE YMFF-RELATED"/>
    <property type="match status" value="1"/>
</dbReference>
<dbReference type="InterPro" id="IPR050361">
    <property type="entry name" value="MPP/UQCRC_Complex"/>
</dbReference>
<dbReference type="KEGG" id="bbev:BBEV_1768"/>
<dbReference type="PATRIC" id="fig|632773.3.peg.1856"/>
<dbReference type="Pfam" id="PF05193">
    <property type="entry name" value="Peptidase_M16_C"/>
    <property type="match status" value="1"/>
</dbReference>
<accession>A0A1D7QVX9</accession>
<gene>
    <name evidence="2" type="ORF">BBEV_1768</name>
</gene>
<keyword evidence="2" id="KW-0378">Hydrolase</keyword>
<dbReference type="OrthoDB" id="9762085at2"/>
<dbReference type="GO" id="GO:0046872">
    <property type="term" value="F:metal ion binding"/>
    <property type="evidence" value="ECO:0007669"/>
    <property type="project" value="InterPro"/>
</dbReference>
<keyword evidence="3" id="KW-1185">Reference proteome</keyword>
<dbReference type="EMBL" id="CP012502">
    <property type="protein sequence ID" value="AOM83129.1"/>
    <property type="molecule type" value="Genomic_DNA"/>
</dbReference>
<dbReference type="Proteomes" id="UP000094463">
    <property type="component" value="Chromosome"/>
</dbReference>
<dbReference type="InterPro" id="IPR007863">
    <property type="entry name" value="Peptidase_M16_C"/>
</dbReference>
<proteinExistence type="predicted"/>
<reference evidence="2 3" key="1">
    <citation type="submission" date="2015-08" db="EMBL/GenBank/DDBJ databases">
        <title>The complete genome sequence of Bacillus beveridgei MLTeJB.</title>
        <authorList>
            <person name="Hanson T.E."/>
            <person name="Mesa C."/>
            <person name="Basesman S.M."/>
            <person name="Oremland R.S."/>
        </authorList>
    </citation>
    <scope>NUCLEOTIDE SEQUENCE [LARGE SCALE GENOMIC DNA]</scope>
    <source>
        <strain evidence="2 3">MLTeJB</strain>
    </source>
</reference>
<dbReference type="STRING" id="632773.BBEV_1768"/>